<sequence>MHLKFEASREVSRKWQQPWSHTRKQYKRVVRSKIKLIILVYIALVVWHNTSVLVDRTIYARAIPRALRELRRRLCVNWSRVMREALADNLYSIEGAQDAEIKVISLQRSRNQRYHTIHSLREQGLSYKIVDAVDGLSSFPDELLTVYAGEKKRQRLQVTDVMGYEARSQLYKDYVLSTIKIPNKLQLSLHERMRFGCYISHILLWQDMVKENLPFSVVMEDDVIVERNFAKELNRRLKSLPDRWGVLYLNGCHQKTGRIFRPGLRLSHGGLCTFGYVISIQAACLFLQRGALKSDKPIDHMMDEEILSGRILAFHSDPPLVSLVPHVRSTLAYRR</sequence>
<dbReference type="AlphaFoldDB" id="A0A7S0PJ64"/>
<evidence type="ECO:0000256" key="1">
    <source>
        <dbReference type="SAM" id="Phobius"/>
    </source>
</evidence>
<dbReference type="CDD" id="cd06532">
    <property type="entry name" value="Glyco_transf_25"/>
    <property type="match status" value="1"/>
</dbReference>
<name>A0A7S0PJ64_9CHLO</name>
<reference evidence="3" key="1">
    <citation type="submission" date="2021-01" db="EMBL/GenBank/DDBJ databases">
        <authorList>
            <person name="Corre E."/>
            <person name="Pelletier E."/>
            <person name="Niang G."/>
            <person name="Scheremetjew M."/>
            <person name="Finn R."/>
            <person name="Kale V."/>
            <person name="Holt S."/>
            <person name="Cochrane G."/>
            <person name="Meng A."/>
            <person name="Brown T."/>
            <person name="Cohen L."/>
        </authorList>
    </citation>
    <scope>NUCLEOTIDE SEQUENCE</scope>
    <source>
        <strain evidence="3">Clade-D-RCC2572</strain>
    </source>
</reference>
<keyword evidence="1" id="KW-1133">Transmembrane helix</keyword>
<dbReference type="Pfam" id="PF01755">
    <property type="entry name" value="Glyco_transf_25"/>
    <property type="match status" value="1"/>
</dbReference>
<dbReference type="InterPro" id="IPR002654">
    <property type="entry name" value="Glyco_trans_25"/>
</dbReference>
<keyword evidence="1" id="KW-0812">Transmembrane</keyword>
<organism evidence="3">
    <name type="scientific">Ostreococcus mediterraneus</name>
    <dbReference type="NCBI Taxonomy" id="1486918"/>
    <lineage>
        <taxon>Eukaryota</taxon>
        <taxon>Viridiplantae</taxon>
        <taxon>Chlorophyta</taxon>
        <taxon>Mamiellophyceae</taxon>
        <taxon>Mamiellales</taxon>
        <taxon>Bathycoccaceae</taxon>
        <taxon>Ostreococcus</taxon>
    </lineage>
</organism>
<protein>
    <recommendedName>
        <fullName evidence="2">Glycosyl transferase family 25 domain-containing protein</fullName>
    </recommendedName>
</protein>
<evidence type="ECO:0000313" key="3">
    <source>
        <dbReference type="EMBL" id="CAD8577807.1"/>
    </source>
</evidence>
<proteinExistence type="predicted"/>
<keyword evidence="1" id="KW-0472">Membrane</keyword>
<feature type="domain" description="Glycosyl transferase family 25" evidence="2">
    <location>
        <begin position="101"/>
        <end position="302"/>
    </location>
</feature>
<gene>
    <name evidence="3" type="ORF">OMED0929_LOCUS1389</name>
</gene>
<accession>A0A7S0PJ64</accession>
<dbReference type="EMBL" id="HBEW01001642">
    <property type="protein sequence ID" value="CAD8577807.1"/>
    <property type="molecule type" value="Transcribed_RNA"/>
</dbReference>
<evidence type="ECO:0000259" key="2">
    <source>
        <dbReference type="Pfam" id="PF01755"/>
    </source>
</evidence>
<feature type="transmembrane region" description="Helical" evidence="1">
    <location>
        <begin position="34"/>
        <end position="54"/>
    </location>
</feature>